<dbReference type="Gene3D" id="3.40.50.620">
    <property type="entry name" value="HUPs"/>
    <property type="match status" value="1"/>
</dbReference>
<dbReference type="InterPro" id="IPR002305">
    <property type="entry name" value="aa-tRNA-synth_Ic"/>
</dbReference>
<evidence type="ECO:0000256" key="7">
    <source>
        <dbReference type="ARBA" id="ARBA00048248"/>
    </source>
</evidence>
<dbReference type="GO" id="GO:0004831">
    <property type="term" value="F:tyrosine-tRNA ligase activity"/>
    <property type="evidence" value="ECO:0007669"/>
    <property type="project" value="UniProtKB-UniRule"/>
</dbReference>
<evidence type="ECO:0000256" key="4">
    <source>
        <dbReference type="ARBA" id="ARBA00022840"/>
    </source>
</evidence>
<dbReference type="Pfam" id="PF00579">
    <property type="entry name" value="tRNA-synt_1b"/>
    <property type="match status" value="1"/>
</dbReference>
<dbReference type="EC" id="6.1.1.1" evidence="1 8"/>
<dbReference type="Gene3D" id="3.10.290.10">
    <property type="entry name" value="RNA-binding S4 domain"/>
    <property type="match status" value="1"/>
</dbReference>
<evidence type="ECO:0000256" key="2">
    <source>
        <dbReference type="ARBA" id="ARBA00022598"/>
    </source>
</evidence>
<dbReference type="GO" id="GO:0006437">
    <property type="term" value="P:tyrosyl-tRNA aminoacylation"/>
    <property type="evidence" value="ECO:0007669"/>
    <property type="project" value="UniProtKB-UniRule"/>
</dbReference>
<keyword evidence="5 10" id="KW-0648">Protein biosynthesis</keyword>
<dbReference type="GO" id="GO:0005524">
    <property type="term" value="F:ATP binding"/>
    <property type="evidence" value="ECO:0007669"/>
    <property type="project" value="UniProtKB-KW"/>
</dbReference>
<dbReference type="PANTHER" id="PTHR11766">
    <property type="entry name" value="TYROSYL-TRNA SYNTHETASE"/>
    <property type="match status" value="1"/>
</dbReference>
<evidence type="ECO:0000256" key="8">
    <source>
        <dbReference type="NCBIfam" id="TIGR00234"/>
    </source>
</evidence>
<comment type="catalytic activity">
    <reaction evidence="7">
        <text>tRNA(Tyr) + L-tyrosine + ATP = L-tyrosyl-tRNA(Tyr) + AMP + diphosphate + H(+)</text>
        <dbReference type="Rhea" id="RHEA:10220"/>
        <dbReference type="Rhea" id="RHEA-COMP:9706"/>
        <dbReference type="Rhea" id="RHEA-COMP:9707"/>
        <dbReference type="ChEBI" id="CHEBI:15378"/>
        <dbReference type="ChEBI" id="CHEBI:30616"/>
        <dbReference type="ChEBI" id="CHEBI:33019"/>
        <dbReference type="ChEBI" id="CHEBI:58315"/>
        <dbReference type="ChEBI" id="CHEBI:78442"/>
        <dbReference type="ChEBI" id="CHEBI:78536"/>
        <dbReference type="ChEBI" id="CHEBI:456215"/>
        <dbReference type="EC" id="6.1.1.1"/>
    </reaction>
</comment>
<dbReference type="GO" id="GO:0003723">
    <property type="term" value="F:RNA binding"/>
    <property type="evidence" value="ECO:0007669"/>
    <property type="project" value="UniProtKB-KW"/>
</dbReference>
<dbReference type="AlphaFoldDB" id="A0A2H0KTF3"/>
<dbReference type="CDD" id="cd00805">
    <property type="entry name" value="TyrRS_core"/>
    <property type="match status" value="1"/>
</dbReference>
<evidence type="ECO:0000256" key="3">
    <source>
        <dbReference type="ARBA" id="ARBA00022741"/>
    </source>
</evidence>
<dbReference type="Pfam" id="PF01479">
    <property type="entry name" value="S4"/>
    <property type="match status" value="1"/>
</dbReference>
<evidence type="ECO:0000256" key="6">
    <source>
        <dbReference type="ARBA" id="ARBA00023146"/>
    </source>
</evidence>
<dbReference type="EMBL" id="PCVO01000021">
    <property type="protein sequence ID" value="PIQ75396.1"/>
    <property type="molecule type" value="Genomic_DNA"/>
</dbReference>
<dbReference type="InterPro" id="IPR014729">
    <property type="entry name" value="Rossmann-like_a/b/a_fold"/>
</dbReference>
<evidence type="ECO:0000313" key="13">
    <source>
        <dbReference type="Proteomes" id="UP000229317"/>
    </source>
</evidence>
<evidence type="ECO:0000259" key="11">
    <source>
        <dbReference type="SMART" id="SM00363"/>
    </source>
</evidence>
<dbReference type="SUPFAM" id="SSF52374">
    <property type="entry name" value="Nucleotidylyl transferase"/>
    <property type="match status" value="1"/>
</dbReference>
<name>A0A2H0KTF3_9BACT</name>
<comment type="caution">
    <text evidence="12">The sequence shown here is derived from an EMBL/GenBank/DDBJ whole genome shotgun (WGS) entry which is preliminary data.</text>
</comment>
<comment type="similarity">
    <text evidence="10">Belongs to the class-I aminoacyl-tRNA synthetase family.</text>
</comment>
<dbReference type="SMART" id="SM00363">
    <property type="entry name" value="S4"/>
    <property type="match status" value="1"/>
</dbReference>
<keyword evidence="4 10" id="KW-0067">ATP-binding</keyword>
<keyword evidence="9" id="KW-0694">RNA-binding</keyword>
<accession>A0A2H0KTF3</accession>
<dbReference type="CDD" id="cd00165">
    <property type="entry name" value="S4"/>
    <property type="match status" value="1"/>
</dbReference>
<evidence type="ECO:0000256" key="1">
    <source>
        <dbReference type="ARBA" id="ARBA00013160"/>
    </source>
</evidence>
<proteinExistence type="inferred from homology"/>
<dbReference type="InterPro" id="IPR002942">
    <property type="entry name" value="S4_RNA-bd"/>
</dbReference>
<dbReference type="PROSITE" id="PS50889">
    <property type="entry name" value="S4"/>
    <property type="match status" value="1"/>
</dbReference>
<dbReference type="PRINTS" id="PR01040">
    <property type="entry name" value="TRNASYNTHTYR"/>
</dbReference>
<gene>
    <name evidence="12" type="ORF">COV84_01300</name>
</gene>
<evidence type="ECO:0000256" key="5">
    <source>
        <dbReference type="ARBA" id="ARBA00022917"/>
    </source>
</evidence>
<feature type="domain" description="RNA-binding S4" evidence="11">
    <location>
        <begin position="346"/>
        <end position="404"/>
    </location>
</feature>
<organism evidence="12 13">
    <name type="scientific">Candidatus Portnoybacteria bacterium CG11_big_fil_rev_8_21_14_0_20_40_15</name>
    <dbReference type="NCBI Taxonomy" id="1974817"/>
    <lineage>
        <taxon>Bacteria</taxon>
        <taxon>Candidatus Portnoyibacteriota</taxon>
    </lineage>
</organism>
<sequence>MVETITDPEKIKEVLTRGVEKIYPSEEAFEKVLRSGKKIRLYCGFDPSAPTLHFGNAIQIRKLAQFQKLGHEVFFLIGDFTGMIGDPSDKSATRKKMKREEVLKNSKKYQEQASKFLDFSGSNPARILYNSEWSDKITFLDLIEITSNFTVQQMIVRDMFQERLKKNKPIHLHEFLYPIAQGYDSVAMDVDLEIGGADQTFNMLVGRDLMRIIKNKEKFVLANKLLADPSGKKMGKTEGNMITMEESPGEIYGKVMSWPDEKMESAFELLTDVSMAEIQKISCQLKESQVNPRDIKARLAREIVTVFHSAEAAEAVEKEFNRVFKEKEKPSDIPVIKIPGMEEEISILDTVTIVAGLVESKSEAKRLIEQGAVEIDGIVIKDWRAKLKIKKGSIIKVGKRKFARFI</sequence>
<evidence type="ECO:0000256" key="9">
    <source>
        <dbReference type="PROSITE-ProRule" id="PRU00182"/>
    </source>
</evidence>
<evidence type="ECO:0000313" key="12">
    <source>
        <dbReference type="EMBL" id="PIQ75396.1"/>
    </source>
</evidence>
<dbReference type="NCBIfam" id="TIGR00234">
    <property type="entry name" value="tyrS"/>
    <property type="match status" value="1"/>
</dbReference>
<dbReference type="GO" id="GO:0005829">
    <property type="term" value="C:cytosol"/>
    <property type="evidence" value="ECO:0007669"/>
    <property type="project" value="TreeGrafter"/>
</dbReference>
<keyword evidence="2 10" id="KW-0436">Ligase</keyword>
<dbReference type="Gene3D" id="1.10.240.10">
    <property type="entry name" value="Tyrosyl-Transfer RNA Synthetase"/>
    <property type="match status" value="1"/>
</dbReference>
<dbReference type="SUPFAM" id="SSF55174">
    <property type="entry name" value="Alpha-L RNA-binding motif"/>
    <property type="match status" value="1"/>
</dbReference>
<evidence type="ECO:0000256" key="10">
    <source>
        <dbReference type="RuleBase" id="RU363036"/>
    </source>
</evidence>
<dbReference type="InterPro" id="IPR036986">
    <property type="entry name" value="S4_RNA-bd_sf"/>
</dbReference>
<dbReference type="Proteomes" id="UP000229317">
    <property type="component" value="Unassembled WGS sequence"/>
</dbReference>
<keyword evidence="3 10" id="KW-0547">Nucleotide-binding</keyword>
<protein>
    <recommendedName>
        <fullName evidence="1 8">Tyrosine--tRNA ligase</fullName>
        <ecNumber evidence="1 8">6.1.1.1</ecNumber>
    </recommendedName>
</protein>
<dbReference type="InterPro" id="IPR024088">
    <property type="entry name" value="Tyr-tRNA-ligase_bac-type"/>
</dbReference>
<reference evidence="12 13" key="1">
    <citation type="submission" date="2017-09" db="EMBL/GenBank/DDBJ databases">
        <title>Depth-based differentiation of microbial function through sediment-hosted aquifers and enrichment of novel symbionts in the deep terrestrial subsurface.</title>
        <authorList>
            <person name="Probst A.J."/>
            <person name="Ladd B."/>
            <person name="Jarett J.K."/>
            <person name="Geller-Mcgrath D.E."/>
            <person name="Sieber C.M."/>
            <person name="Emerson J.B."/>
            <person name="Anantharaman K."/>
            <person name="Thomas B.C."/>
            <person name="Malmstrom R."/>
            <person name="Stieglmeier M."/>
            <person name="Klingl A."/>
            <person name="Woyke T."/>
            <person name="Ryan C.M."/>
            <person name="Banfield J.F."/>
        </authorList>
    </citation>
    <scope>NUCLEOTIDE SEQUENCE [LARGE SCALE GENOMIC DNA]</scope>
    <source>
        <strain evidence="12">CG11_big_fil_rev_8_21_14_0_20_40_15</strain>
    </source>
</reference>
<dbReference type="PANTHER" id="PTHR11766:SF1">
    <property type="entry name" value="TYROSINE--TRNA LIGASE"/>
    <property type="match status" value="1"/>
</dbReference>
<dbReference type="InterPro" id="IPR002307">
    <property type="entry name" value="Tyr-tRNA-ligase"/>
</dbReference>
<keyword evidence="6 10" id="KW-0030">Aminoacyl-tRNA synthetase</keyword>